<sequence length="331" mass="37268">MKILITGATGYVGHRLALTLAERNNEVHILVRNPDSHNIPQHKNIKIFAGDITDKQSMTPAIKECKQVYHTAALVKAFDKDATLFYKVNVEGTRNLLESALETGVEKFVFTSSCSVIGPTLNTAMCENDERISPLDNDYDATKYLAENLVKEYGKKGLHTVIVSPSKVFGPSGLDTKSISVNKIINRFIKGEPTFIPKPGKLIANFCFIDDVVEGHILAMSKGNVGENYILGGENISFSEFFQTIGALSEKKRMPIEIPRFVMKIFSMIQWLQFKATNQEPLITENSIRQIYCNKIFSSEKAIRKLGYQITPLREGLQQTIHFLKNQRYEN</sequence>
<dbReference type="SUPFAM" id="SSF51735">
    <property type="entry name" value="NAD(P)-binding Rossmann-fold domains"/>
    <property type="match status" value="1"/>
</dbReference>
<dbReference type="Proteomes" id="UP000184516">
    <property type="component" value="Unassembled WGS sequence"/>
</dbReference>
<name>A0A1M5KDR5_9FLAO</name>
<dbReference type="PANTHER" id="PTHR43000">
    <property type="entry name" value="DTDP-D-GLUCOSE 4,6-DEHYDRATASE-RELATED"/>
    <property type="match status" value="1"/>
</dbReference>
<dbReference type="STRING" id="468056.SAMN05443549_104265"/>
<evidence type="ECO:0000259" key="2">
    <source>
        <dbReference type="Pfam" id="PF01370"/>
    </source>
</evidence>
<dbReference type="AlphaFoldDB" id="A0A1M5KDR5"/>
<proteinExistence type="inferred from homology"/>
<comment type="similarity">
    <text evidence="1">Belongs to the NAD(P)-dependent epimerase/dehydratase family.</text>
</comment>
<dbReference type="InterPro" id="IPR036291">
    <property type="entry name" value="NAD(P)-bd_dom_sf"/>
</dbReference>
<dbReference type="OrthoDB" id="9803111at2"/>
<keyword evidence="4" id="KW-1185">Reference proteome</keyword>
<dbReference type="EMBL" id="FQWB01000004">
    <property type="protein sequence ID" value="SHG50619.1"/>
    <property type="molecule type" value="Genomic_DNA"/>
</dbReference>
<gene>
    <name evidence="3" type="ORF">SAMN05443549_104265</name>
</gene>
<evidence type="ECO:0000313" key="3">
    <source>
        <dbReference type="EMBL" id="SHG50619.1"/>
    </source>
</evidence>
<organism evidence="3 4">
    <name type="scientific">Flavobacterium fluvii</name>
    <dbReference type="NCBI Taxonomy" id="468056"/>
    <lineage>
        <taxon>Bacteria</taxon>
        <taxon>Pseudomonadati</taxon>
        <taxon>Bacteroidota</taxon>
        <taxon>Flavobacteriia</taxon>
        <taxon>Flavobacteriales</taxon>
        <taxon>Flavobacteriaceae</taxon>
        <taxon>Flavobacterium</taxon>
    </lineage>
</organism>
<reference evidence="4" key="1">
    <citation type="submission" date="2016-11" db="EMBL/GenBank/DDBJ databases">
        <authorList>
            <person name="Varghese N."/>
            <person name="Submissions S."/>
        </authorList>
    </citation>
    <scope>NUCLEOTIDE SEQUENCE [LARGE SCALE GENOMIC DNA]</scope>
    <source>
        <strain evidence="4">DSM 19978</strain>
    </source>
</reference>
<protein>
    <submittedName>
        <fullName evidence="3">Farnesol dehydrogenase</fullName>
    </submittedName>
</protein>
<accession>A0A1M5KDR5</accession>
<dbReference type="Gene3D" id="3.40.50.720">
    <property type="entry name" value="NAD(P)-binding Rossmann-like Domain"/>
    <property type="match status" value="1"/>
</dbReference>
<dbReference type="Pfam" id="PF01370">
    <property type="entry name" value="Epimerase"/>
    <property type="match status" value="1"/>
</dbReference>
<dbReference type="RefSeq" id="WP_073370618.1">
    <property type="nucleotide sequence ID" value="NZ_FQWB01000004.1"/>
</dbReference>
<feature type="domain" description="NAD-dependent epimerase/dehydratase" evidence="2">
    <location>
        <begin position="3"/>
        <end position="232"/>
    </location>
</feature>
<dbReference type="InterPro" id="IPR001509">
    <property type="entry name" value="Epimerase_deHydtase"/>
</dbReference>
<evidence type="ECO:0000256" key="1">
    <source>
        <dbReference type="ARBA" id="ARBA00007637"/>
    </source>
</evidence>
<evidence type="ECO:0000313" key="4">
    <source>
        <dbReference type="Proteomes" id="UP000184516"/>
    </source>
</evidence>